<dbReference type="InterPro" id="IPR009053">
    <property type="entry name" value="Prefoldin"/>
</dbReference>
<evidence type="ECO:0000313" key="2">
    <source>
        <dbReference type="EMBL" id="CAD1570290.1"/>
    </source>
</evidence>
<dbReference type="GO" id="GO:0003714">
    <property type="term" value="F:transcription corepressor activity"/>
    <property type="evidence" value="ECO:0007669"/>
    <property type="project" value="TreeGrafter"/>
</dbReference>
<keyword evidence="1" id="KW-0175">Coiled coil</keyword>
<dbReference type="CDD" id="cd23158">
    <property type="entry name" value="Prefoldin_UXT"/>
    <property type="match status" value="1"/>
</dbReference>
<dbReference type="AlphaFoldDB" id="A0A6V7L6C2"/>
<organism evidence="2">
    <name type="scientific">Bracon brevicornis</name>
    <dbReference type="NCBI Taxonomy" id="1563983"/>
    <lineage>
        <taxon>Eukaryota</taxon>
        <taxon>Metazoa</taxon>
        <taxon>Ecdysozoa</taxon>
        <taxon>Arthropoda</taxon>
        <taxon>Hexapoda</taxon>
        <taxon>Insecta</taxon>
        <taxon>Pterygota</taxon>
        <taxon>Neoptera</taxon>
        <taxon>Endopterygota</taxon>
        <taxon>Hymenoptera</taxon>
        <taxon>Apocrita</taxon>
        <taxon>Ichneumonoidea</taxon>
        <taxon>Braconidae</taxon>
        <taxon>Braconinae</taxon>
        <taxon>Bracon</taxon>
    </lineage>
</organism>
<feature type="coiled-coil region" evidence="1">
    <location>
        <begin position="18"/>
        <end position="45"/>
    </location>
</feature>
<dbReference type="PANTHER" id="PTHR13345">
    <property type="entry name" value="MEDIATOR OF RNA POLYMERASE II TRANSCRIPTION SUBUNIT 10"/>
    <property type="match status" value="1"/>
</dbReference>
<protein>
    <submittedName>
        <fullName evidence="2">Uncharacterized protein</fullName>
    </submittedName>
</protein>
<name>A0A6V7L6C2_9HYME</name>
<dbReference type="EMBL" id="CADCXW020000332">
    <property type="protein sequence ID" value="CAD1570290.1"/>
    <property type="molecule type" value="Genomic_DNA"/>
</dbReference>
<dbReference type="Pfam" id="PF02996">
    <property type="entry name" value="Prefoldin"/>
    <property type="match status" value="1"/>
</dbReference>
<dbReference type="NCBIfam" id="TIGR00293">
    <property type="entry name" value="prefoldin subunit alpha"/>
    <property type="match status" value="1"/>
</dbReference>
<dbReference type="Gene3D" id="1.10.287.370">
    <property type="match status" value="1"/>
</dbReference>
<proteinExistence type="predicted"/>
<reference evidence="2" key="1">
    <citation type="submission" date="2020-07" db="EMBL/GenBank/DDBJ databases">
        <authorList>
            <person name="Ferguson B K."/>
        </authorList>
    </citation>
    <scope>NUCLEOTIDE SEQUENCE</scope>
    <source>
        <strain evidence="2">L06</strain>
    </source>
</reference>
<dbReference type="SUPFAM" id="SSF46579">
    <property type="entry name" value="Prefoldin"/>
    <property type="match status" value="1"/>
</dbReference>
<dbReference type="InterPro" id="IPR004127">
    <property type="entry name" value="Prefoldin_subunit_alpha"/>
</dbReference>
<dbReference type="GO" id="GO:0016592">
    <property type="term" value="C:mediator complex"/>
    <property type="evidence" value="ECO:0007669"/>
    <property type="project" value="TreeGrafter"/>
</dbReference>
<dbReference type="PANTHER" id="PTHR13345:SF9">
    <property type="entry name" value="PROTEIN UXT"/>
    <property type="match status" value="1"/>
</dbReference>
<dbReference type="GO" id="GO:0045944">
    <property type="term" value="P:positive regulation of transcription by RNA polymerase II"/>
    <property type="evidence" value="ECO:0007669"/>
    <property type="project" value="TreeGrafter"/>
</dbReference>
<evidence type="ECO:0000256" key="1">
    <source>
        <dbReference type="SAM" id="Coils"/>
    </source>
</evidence>
<accession>A0A6V7L6C2</accession>
<sequence length="145" mass="16517">MDSSLIKKKVAQFDNYINNVLKSNLAELSDKLDEKNTEIAEFLQLKSIIITLKNTESSEIGFKTKIDLGNNFFIQANVNDPSHILIDIGLGYYVEFTLDDALKLIGVRIKLFESQINNLRREIAKTNAHIKYLLIGIRQLQGMDD</sequence>
<gene>
    <name evidence="2" type="ORF">BBRV_LOCUS94702</name>
</gene>